<gene>
    <name evidence="1" type="ORF">CDAR_305561</name>
</gene>
<dbReference type="AlphaFoldDB" id="A0AAV4RGS0"/>
<organism evidence="1 2">
    <name type="scientific">Caerostris darwini</name>
    <dbReference type="NCBI Taxonomy" id="1538125"/>
    <lineage>
        <taxon>Eukaryota</taxon>
        <taxon>Metazoa</taxon>
        <taxon>Ecdysozoa</taxon>
        <taxon>Arthropoda</taxon>
        <taxon>Chelicerata</taxon>
        <taxon>Arachnida</taxon>
        <taxon>Araneae</taxon>
        <taxon>Araneomorphae</taxon>
        <taxon>Entelegynae</taxon>
        <taxon>Araneoidea</taxon>
        <taxon>Araneidae</taxon>
        <taxon>Caerostris</taxon>
    </lineage>
</organism>
<protein>
    <submittedName>
        <fullName evidence="1">Uncharacterized protein</fullName>
    </submittedName>
</protein>
<reference evidence="1 2" key="1">
    <citation type="submission" date="2021-06" db="EMBL/GenBank/DDBJ databases">
        <title>Caerostris darwini draft genome.</title>
        <authorList>
            <person name="Kono N."/>
            <person name="Arakawa K."/>
        </authorList>
    </citation>
    <scope>NUCLEOTIDE SEQUENCE [LARGE SCALE GENOMIC DNA]</scope>
</reference>
<dbReference type="EMBL" id="BPLQ01006261">
    <property type="protein sequence ID" value="GIY21184.1"/>
    <property type="molecule type" value="Genomic_DNA"/>
</dbReference>
<evidence type="ECO:0000313" key="2">
    <source>
        <dbReference type="Proteomes" id="UP001054837"/>
    </source>
</evidence>
<evidence type="ECO:0000313" key="1">
    <source>
        <dbReference type="EMBL" id="GIY21184.1"/>
    </source>
</evidence>
<accession>A0AAV4RGS0</accession>
<proteinExistence type="predicted"/>
<comment type="caution">
    <text evidence="1">The sequence shown here is derived from an EMBL/GenBank/DDBJ whole genome shotgun (WGS) entry which is preliminary data.</text>
</comment>
<sequence length="72" mass="7960">MESTSTPSEGEIFENFGYCSISDSSAAKNEKSTSQLKEGSSTRIFEFHSWKSSRGMVELHPCQFLVPSCLSC</sequence>
<keyword evidence="2" id="KW-1185">Reference proteome</keyword>
<name>A0AAV4RGS0_9ARAC</name>
<dbReference type="Proteomes" id="UP001054837">
    <property type="component" value="Unassembled WGS sequence"/>
</dbReference>